<evidence type="ECO:0000256" key="12">
    <source>
        <dbReference type="ARBA" id="ARBA00056901"/>
    </source>
</evidence>
<dbReference type="GO" id="GO:0006223">
    <property type="term" value="P:uracil salvage"/>
    <property type="evidence" value="ECO:0007669"/>
    <property type="project" value="InterPro"/>
</dbReference>
<name>A0A1M6V5U3_9BACT</name>
<dbReference type="GO" id="GO:0004845">
    <property type="term" value="F:uracil phosphoribosyltransferase activity"/>
    <property type="evidence" value="ECO:0007669"/>
    <property type="project" value="UniProtKB-UniRule"/>
</dbReference>
<dbReference type="PANTHER" id="PTHR32315">
    <property type="entry name" value="ADENINE PHOSPHORIBOSYLTRANSFERASE"/>
    <property type="match status" value="1"/>
</dbReference>
<comment type="function">
    <text evidence="12 15">Catalyzes the conversion of uracil and 5-phospho-alpha-D-ribose 1-diphosphate (PRPP) to UMP and diphosphate.</text>
</comment>
<evidence type="ECO:0000256" key="10">
    <source>
        <dbReference type="ARBA" id="ARBA00031082"/>
    </source>
</evidence>
<dbReference type="GO" id="GO:0000287">
    <property type="term" value="F:magnesium ion binding"/>
    <property type="evidence" value="ECO:0007669"/>
    <property type="project" value="UniProtKB-UniRule"/>
</dbReference>
<feature type="binding site" evidence="15">
    <location>
        <position position="78"/>
    </location>
    <ligand>
        <name>5-phospho-alpha-D-ribose 1-diphosphate</name>
        <dbReference type="ChEBI" id="CHEBI:58017"/>
    </ligand>
</feature>
<dbReference type="Pfam" id="PF14681">
    <property type="entry name" value="UPRTase"/>
    <property type="match status" value="1"/>
</dbReference>
<dbReference type="PANTHER" id="PTHR32315:SF4">
    <property type="entry name" value="URACIL PHOSPHORIBOSYLTRANSFERASE, CHLOROPLASTIC"/>
    <property type="match status" value="1"/>
</dbReference>
<evidence type="ECO:0000256" key="1">
    <source>
        <dbReference type="ARBA" id="ARBA00005180"/>
    </source>
</evidence>
<evidence type="ECO:0000313" key="18">
    <source>
        <dbReference type="Proteomes" id="UP000185812"/>
    </source>
</evidence>
<feature type="binding site" evidence="15">
    <location>
        <position position="103"/>
    </location>
    <ligand>
        <name>5-phospho-alpha-D-ribose 1-diphosphate</name>
        <dbReference type="ChEBI" id="CHEBI:58017"/>
    </ligand>
</feature>
<dbReference type="AlphaFoldDB" id="A0A1M6V5U3"/>
<comment type="pathway">
    <text evidence="1 15">Pyrimidine metabolism; UMP biosynthesis via salvage pathway; UMP from uracil: step 1/1.</text>
</comment>
<dbReference type="NCBIfam" id="TIGR01091">
    <property type="entry name" value="upp"/>
    <property type="match status" value="1"/>
</dbReference>
<feature type="binding site" evidence="15">
    <location>
        <begin position="130"/>
        <end position="138"/>
    </location>
    <ligand>
        <name>5-phospho-alpha-D-ribose 1-diphosphate</name>
        <dbReference type="ChEBI" id="CHEBI:58017"/>
    </ligand>
</feature>
<feature type="domain" description="Phosphoribosyltransferase" evidence="16">
    <location>
        <begin position="6"/>
        <end position="207"/>
    </location>
</feature>
<dbReference type="SUPFAM" id="SSF53271">
    <property type="entry name" value="PRTase-like"/>
    <property type="match status" value="1"/>
</dbReference>
<evidence type="ECO:0000259" key="16">
    <source>
        <dbReference type="Pfam" id="PF14681"/>
    </source>
</evidence>
<feature type="binding site" evidence="15">
    <location>
        <begin position="198"/>
        <end position="200"/>
    </location>
    <ligand>
        <name>uracil</name>
        <dbReference type="ChEBI" id="CHEBI:17568"/>
    </ligand>
</feature>
<dbReference type="OrthoDB" id="9781675at2"/>
<protein>
    <recommendedName>
        <fullName evidence="13 15">Uracil phosphoribosyltransferase</fullName>
        <ecNumber evidence="3 15">2.4.2.9</ecNumber>
    </recommendedName>
    <alternativeName>
        <fullName evidence="10 15">UMP pyrophosphorylase</fullName>
    </alternativeName>
    <alternativeName>
        <fullName evidence="14 15">UPRTase</fullName>
    </alternativeName>
</protein>
<dbReference type="GO" id="GO:0044206">
    <property type="term" value="P:UMP salvage"/>
    <property type="evidence" value="ECO:0007669"/>
    <property type="project" value="UniProtKB-UniRule"/>
</dbReference>
<dbReference type="EMBL" id="FRAU01000006">
    <property type="protein sequence ID" value="SHK76784.1"/>
    <property type="molecule type" value="Genomic_DNA"/>
</dbReference>
<comment type="catalytic activity">
    <reaction evidence="11 15">
        <text>UMP + diphosphate = 5-phospho-alpha-D-ribose 1-diphosphate + uracil</text>
        <dbReference type="Rhea" id="RHEA:13017"/>
        <dbReference type="ChEBI" id="CHEBI:17568"/>
        <dbReference type="ChEBI" id="CHEBI:33019"/>
        <dbReference type="ChEBI" id="CHEBI:57865"/>
        <dbReference type="ChEBI" id="CHEBI:58017"/>
        <dbReference type="EC" id="2.4.2.9"/>
    </reaction>
</comment>
<dbReference type="EC" id="2.4.2.9" evidence="3 15"/>
<dbReference type="InterPro" id="IPR000836">
    <property type="entry name" value="PRTase_dom"/>
</dbReference>
<dbReference type="HAMAP" id="MF_01218_B">
    <property type="entry name" value="Upp_B"/>
    <property type="match status" value="1"/>
</dbReference>
<evidence type="ECO:0000256" key="3">
    <source>
        <dbReference type="ARBA" id="ARBA00011894"/>
    </source>
</evidence>
<keyword evidence="4 15" id="KW-0021">Allosteric enzyme</keyword>
<evidence type="ECO:0000256" key="14">
    <source>
        <dbReference type="ARBA" id="ARBA00079807"/>
    </source>
</evidence>
<dbReference type="InterPro" id="IPR005765">
    <property type="entry name" value="UPRT"/>
</dbReference>
<evidence type="ECO:0000256" key="5">
    <source>
        <dbReference type="ARBA" id="ARBA00022676"/>
    </source>
</evidence>
<evidence type="ECO:0000256" key="7">
    <source>
        <dbReference type="ARBA" id="ARBA00022741"/>
    </source>
</evidence>
<keyword evidence="5 15" id="KW-0328">Glycosyltransferase</keyword>
<dbReference type="InterPro" id="IPR050054">
    <property type="entry name" value="UPRTase/APRTase"/>
</dbReference>
<dbReference type="InterPro" id="IPR029057">
    <property type="entry name" value="PRTase-like"/>
</dbReference>
<dbReference type="NCBIfam" id="NF001097">
    <property type="entry name" value="PRK00129.1"/>
    <property type="match status" value="1"/>
</dbReference>
<evidence type="ECO:0000256" key="11">
    <source>
        <dbReference type="ARBA" id="ARBA00052919"/>
    </source>
</evidence>
<feature type="binding site" evidence="15">
    <location>
        <position position="199"/>
    </location>
    <ligand>
        <name>5-phospho-alpha-D-ribose 1-diphosphate</name>
        <dbReference type="ChEBI" id="CHEBI:58017"/>
    </ligand>
</feature>
<keyword evidence="6 15" id="KW-0808">Transferase</keyword>
<evidence type="ECO:0000256" key="6">
    <source>
        <dbReference type="ARBA" id="ARBA00022679"/>
    </source>
</evidence>
<evidence type="ECO:0000256" key="8">
    <source>
        <dbReference type="ARBA" id="ARBA00022842"/>
    </source>
</evidence>
<keyword evidence="18" id="KW-1185">Reference proteome</keyword>
<keyword evidence="7 15" id="KW-0547">Nucleotide-binding</keyword>
<evidence type="ECO:0000256" key="15">
    <source>
        <dbReference type="HAMAP-Rule" id="MF_01218"/>
    </source>
</evidence>
<comment type="cofactor">
    <cofactor evidence="15">
        <name>Mg(2+)</name>
        <dbReference type="ChEBI" id="CHEBI:18420"/>
    </cofactor>
    <text evidence="15">Binds 1 Mg(2+) ion per subunit. The magnesium is bound as Mg-PRPP.</text>
</comment>
<reference evidence="18" key="1">
    <citation type="submission" date="2016-11" db="EMBL/GenBank/DDBJ databases">
        <authorList>
            <person name="Varghese N."/>
            <person name="Submissions S."/>
        </authorList>
    </citation>
    <scope>NUCLEOTIDE SEQUENCE [LARGE SCALE GENOMIC DNA]</scope>
    <source>
        <strain evidence="18">DSM 22212</strain>
    </source>
</reference>
<keyword evidence="8 15" id="KW-0460">Magnesium</keyword>
<dbReference type="RefSeq" id="WP_072715750.1">
    <property type="nucleotide sequence ID" value="NZ_FRAU01000006.1"/>
</dbReference>
<evidence type="ECO:0000313" key="17">
    <source>
        <dbReference type="EMBL" id="SHK76784.1"/>
    </source>
</evidence>
<feature type="binding site" evidence="15">
    <location>
        <position position="193"/>
    </location>
    <ligand>
        <name>uracil</name>
        <dbReference type="ChEBI" id="CHEBI:17568"/>
    </ligand>
</feature>
<comment type="activity regulation">
    <text evidence="15">Allosterically activated by GTP.</text>
</comment>
<dbReference type="CDD" id="cd06223">
    <property type="entry name" value="PRTases_typeI"/>
    <property type="match status" value="1"/>
</dbReference>
<evidence type="ECO:0000256" key="4">
    <source>
        <dbReference type="ARBA" id="ARBA00022533"/>
    </source>
</evidence>
<evidence type="ECO:0000256" key="2">
    <source>
        <dbReference type="ARBA" id="ARBA00009516"/>
    </source>
</evidence>
<evidence type="ECO:0000256" key="13">
    <source>
        <dbReference type="ARBA" id="ARBA00072146"/>
    </source>
</evidence>
<gene>
    <name evidence="15" type="primary">upp</name>
    <name evidence="17" type="ORF">SAMN04488087_1910</name>
</gene>
<comment type="similarity">
    <text evidence="2 15">Belongs to the UPRTase family.</text>
</comment>
<dbReference type="GO" id="GO:0005737">
    <property type="term" value="C:cytoplasm"/>
    <property type="evidence" value="ECO:0007669"/>
    <property type="project" value="UniProtKB-ARBA"/>
</dbReference>
<dbReference type="InterPro" id="IPR034332">
    <property type="entry name" value="Upp_B"/>
</dbReference>
<sequence length="209" mass="22716">MSTLTVVDHPLLKRDLTLLRRRETTHGQFRQIVAEAAAILAYEALRDLAVEPIPIETPLEPTTGYRVAEEIVVVPILRAGLGMVDGFVRFVPEARVGHLGMQRDERTKQPVDYYSNIPGGIEAARVFVVDPMLATGGSAVQAIHHLKAHGARRFTFVCLIAAPEGIRALQEAHPDVRIVTAAIDRGLDENAFIRPGLGDAGDRIFGTGG</sequence>
<evidence type="ECO:0000256" key="9">
    <source>
        <dbReference type="ARBA" id="ARBA00023134"/>
    </source>
</evidence>
<organism evidence="17 18">
    <name type="scientific">Rhodothermus profundi</name>
    <dbReference type="NCBI Taxonomy" id="633813"/>
    <lineage>
        <taxon>Bacteria</taxon>
        <taxon>Pseudomonadati</taxon>
        <taxon>Rhodothermota</taxon>
        <taxon>Rhodothermia</taxon>
        <taxon>Rhodothermales</taxon>
        <taxon>Rhodothermaceae</taxon>
        <taxon>Rhodothermus</taxon>
    </lineage>
</organism>
<dbReference type="STRING" id="633813.SAMN04488087_1910"/>
<keyword evidence="9 15" id="KW-0342">GTP-binding</keyword>
<accession>A0A1M6V5U3</accession>
<proteinExistence type="inferred from homology"/>
<dbReference type="FunFam" id="3.40.50.2020:FF:000003">
    <property type="entry name" value="Uracil phosphoribosyltransferase"/>
    <property type="match status" value="1"/>
</dbReference>
<dbReference type="Gene3D" id="3.40.50.2020">
    <property type="match status" value="1"/>
</dbReference>
<dbReference type="Proteomes" id="UP000185812">
    <property type="component" value="Unassembled WGS sequence"/>
</dbReference>
<dbReference type="UniPathway" id="UPA00574">
    <property type="reaction ID" value="UER00636"/>
</dbReference>
<dbReference type="GO" id="GO:0005525">
    <property type="term" value="F:GTP binding"/>
    <property type="evidence" value="ECO:0007669"/>
    <property type="project" value="UniProtKB-KW"/>
</dbReference>